<keyword evidence="1" id="KW-0812">Transmembrane</keyword>
<evidence type="ECO:0000313" key="3">
    <source>
        <dbReference type="Proteomes" id="UP000664701"/>
    </source>
</evidence>
<reference evidence="2 3" key="1">
    <citation type="submission" date="2021-03" db="EMBL/GenBank/DDBJ databases">
        <authorList>
            <person name="Gilmore M.S."/>
            <person name="Schwartzman J."/>
            <person name="Van Tyne D."/>
            <person name="Martin M."/>
            <person name="Earl A.M."/>
            <person name="Manson A.L."/>
            <person name="Straub T."/>
            <person name="Salamzade R."/>
            <person name="Saavedra J."/>
            <person name="Lebreton F."/>
            <person name="Prichula J."/>
            <person name="Schaufler K."/>
            <person name="Gaca A."/>
            <person name="Sgardioli B."/>
            <person name="Wagenaar J."/>
            <person name="Strong T."/>
        </authorList>
    </citation>
    <scope>NUCLEOTIDE SEQUENCE [LARGE SCALE GENOMIC DNA]</scope>
    <source>
        <strain evidence="2 3">DIV2402</strain>
    </source>
</reference>
<feature type="transmembrane region" description="Helical" evidence="1">
    <location>
        <begin position="6"/>
        <end position="22"/>
    </location>
</feature>
<gene>
    <name evidence="2" type="ORF">DOK78_002400</name>
</gene>
<keyword evidence="3" id="KW-1185">Reference proteome</keyword>
<evidence type="ECO:0000313" key="2">
    <source>
        <dbReference type="EMBL" id="WYJ77762.1"/>
    </source>
</evidence>
<dbReference type="Proteomes" id="UP000664701">
    <property type="component" value="Chromosome"/>
</dbReference>
<proteinExistence type="predicted"/>
<keyword evidence="1" id="KW-1133">Transmembrane helix</keyword>
<feature type="transmembrane region" description="Helical" evidence="1">
    <location>
        <begin position="110"/>
        <end position="134"/>
    </location>
</feature>
<name>A0ABZ2SPQ6_9ENTE</name>
<keyword evidence="1" id="KW-0472">Membrane</keyword>
<accession>A0ABZ2SPQ6</accession>
<feature type="transmembrane region" description="Helical" evidence="1">
    <location>
        <begin position="77"/>
        <end position="98"/>
    </location>
</feature>
<dbReference type="EMBL" id="CP147251">
    <property type="protein sequence ID" value="WYJ77762.1"/>
    <property type="molecule type" value="Genomic_DNA"/>
</dbReference>
<dbReference type="RefSeq" id="WP_207940135.1">
    <property type="nucleotide sequence ID" value="NZ_CP147251.1"/>
</dbReference>
<reference evidence="2 3" key="2">
    <citation type="submission" date="2024-03" db="EMBL/GenBank/DDBJ databases">
        <title>The Genome Sequence of Enterococcus sp. DIV2402.</title>
        <authorList>
            <consortium name="The Broad Institute Genomics Platform"/>
            <consortium name="The Broad Institute Microbial Omics Core"/>
            <consortium name="The Broad Institute Genomic Center for Infectious Diseases"/>
            <person name="Earl A."/>
            <person name="Manson A."/>
            <person name="Gilmore M."/>
            <person name="Schwartman J."/>
            <person name="Shea T."/>
            <person name="Abouelleil A."/>
            <person name="Cao P."/>
            <person name="Chapman S."/>
            <person name="Cusick C."/>
            <person name="Young S."/>
            <person name="Neafsey D."/>
            <person name="Nusbaum C."/>
            <person name="Birren B."/>
        </authorList>
    </citation>
    <scope>NUCLEOTIDE SEQUENCE [LARGE SCALE GENOMIC DNA]</scope>
    <source>
        <strain evidence="2 3">DIV2402</strain>
    </source>
</reference>
<sequence>MASAYILTILFSLAAIVLGKFNKNDIRSRKSWLHEINNFDNLLLAYKFDIIDIERMIKYIDENIKGNREENRRKYDIFGKCISVTIVSFGIGIGVSIWNSYEFKGHEALITGAITLLSITIVIMILLFILFLVYDSLLAKQKIEEKIKIALQEILFRRRSVRMYIIIKRNSYKLLEDSTVKYHYIKHNKKRNDS</sequence>
<organism evidence="2 3">
    <name type="scientific">Candidatus Enterococcus lowellii</name>
    <dbReference type="NCBI Taxonomy" id="2230877"/>
    <lineage>
        <taxon>Bacteria</taxon>
        <taxon>Bacillati</taxon>
        <taxon>Bacillota</taxon>
        <taxon>Bacilli</taxon>
        <taxon>Lactobacillales</taxon>
        <taxon>Enterococcaceae</taxon>
        <taxon>Enterococcus</taxon>
    </lineage>
</organism>
<protein>
    <submittedName>
        <fullName evidence="2">Uncharacterized protein</fullName>
    </submittedName>
</protein>
<evidence type="ECO:0000256" key="1">
    <source>
        <dbReference type="SAM" id="Phobius"/>
    </source>
</evidence>